<keyword evidence="1" id="KW-0813">Transport</keyword>
<evidence type="ECO:0000313" key="6">
    <source>
        <dbReference type="Proteomes" id="UP001254165"/>
    </source>
</evidence>
<dbReference type="SUPFAM" id="SSF52540">
    <property type="entry name" value="P-loop containing nucleoside triphosphate hydrolases"/>
    <property type="match status" value="1"/>
</dbReference>
<dbReference type="PANTHER" id="PTHR42781">
    <property type="entry name" value="SPERMIDINE/PUTRESCINE IMPORT ATP-BINDING PROTEIN POTA"/>
    <property type="match status" value="1"/>
</dbReference>
<dbReference type="PROSITE" id="PS50893">
    <property type="entry name" value="ABC_TRANSPORTER_2"/>
    <property type="match status" value="1"/>
</dbReference>
<evidence type="ECO:0000256" key="1">
    <source>
        <dbReference type="ARBA" id="ARBA00022448"/>
    </source>
</evidence>
<evidence type="ECO:0000259" key="4">
    <source>
        <dbReference type="PROSITE" id="PS50893"/>
    </source>
</evidence>
<evidence type="ECO:0000313" key="5">
    <source>
        <dbReference type="EMBL" id="MDT8898300.1"/>
    </source>
</evidence>
<dbReference type="InterPro" id="IPR003439">
    <property type="entry name" value="ABC_transporter-like_ATP-bd"/>
</dbReference>
<accession>A0ABU3NPK5</accession>
<dbReference type="EMBL" id="JAUHMF010000002">
    <property type="protein sequence ID" value="MDT8898300.1"/>
    <property type="molecule type" value="Genomic_DNA"/>
</dbReference>
<dbReference type="InterPro" id="IPR027417">
    <property type="entry name" value="P-loop_NTPase"/>
</dbReference>
<dbReference type="InterPro" id="IPR017871">
    <property type="entry name" value="ABC_transporter-like_CS"/>
</dbReference>
<dbReference type="PANTHER" id="PTHR42781:SF4">
    <property type="entry name" value="SPERMIDINE_PUTRESCINE IMPORT ATP-BINDING PROTEIN POTA"/>
    <property type="match status" value="1"/>
</dbReference>
<organism evidence="5 6">
    <name type="scientific">Thermanaerothrix solaris</name>
    <dbReference type="NCBI Taxonomy" id="3058434"/>
    <lineage>
        <taxon>Bacteria</taxon>
        <taxon>Bacillati</taxon>
        <taxon>Chloroflexota</taxon>
        <taxon>Anaerolineae</taxon>
        <taxon>Anaerolineales</taxon>
        <taxon>Anaerolineaceae</taxon>
        <taxon>Thermanaerothrix</taxon>
    </lineage>
</organism>
<proteinExistence type="predicted"/>
<dbReference type="Pfam" id="PF00005">
    <property type="entry name" value="ABC_tran"/>
    <property type="match status" value="1"/>
</dbReference>
<evidence type="ECO:0000256" key="2">
    <source>
        <dbReference type="ARBA" id="ARBA00022741"/>
    </source>
</evidence>
<dbReference type="InterPro" id="IPR050093">
    <property type="entry name" value="ABC_SmlMolc_Importer"/>
</dbReference>
<dbReference type="InterPro" id="IPR003593">
    <property type="entry name" value="AAA+_ATPase"/>
</dbReference>
<dbReference type="SMART" id="SM00382">
    <property type="entry name" value="AAA"/>
    <property type="match status" value="1"/>
</dbReference>
<dbReference type="RefSeq" id="WP_315624959.1">
    <property type="nucleotide sequence ID" value="NZ_JAUHMF010000002.1"/>
</dbReference>
<feature type="domain" description="ABC transporter" evidence="4">
    <location>
        <begin position="5"/>
        <end position="234"/>
    </location>
</feature>
<name>A0ABU3NPK5_9CHLR</name>
<sequence>MKPWFEVRDLYLPRAPHFTLHVEHLSLERGEVLAIVGPNGCGKSTLLLALAHILKPVQGEIRLNGHLPANDLAYRRQIALVLQDALLLNTSVWNNVTLGLRFRGLPRPEVRRRAEYWLERLGIRHLAHWPATKLSGGEAQRVSLARALALEPALLLLDEPFAALDAPTRERLYTDLQAIWRETQTTTLLVTHDLEEARRLGTRLGIMLAGRIVQMGAPEEVLARAAGEQVGAYLKHSHPKRAFNP</sequence>
<dbReference type="Proteomes" id="UP001254165">
    <property type="component" value="Unassembled WGS sequence"/>
</dbReference>
<reference evidence="5 6" key="1">
    <citation type="submission" date="2023-07" db="EMBL/GenBank/DDBJ databases">
        <title>Novel species of Thermanaerothrix with wide hydrolytic capabilities.</title>
        <authorList>
            <person name="Zayulina K.S."/>
            <person name="Podosokorskaya O.A."/>
            <person name="Elcheninov A.G."/>
        </authorList>
    </citation>
    <scope>NUCLEOTIDE SEQUENCE [LARGE SCALE GENOMIC DNA]</scope>
    <source>
        <strain evidence="5 6">4228-RoL</strain>
    </source>
</reference>
<dbReference type="PROSITE" id="PS00211">
    <property type="entry name" value="ABC_TRANSPORTER_1"/>
    <property type="match status" value="1"/>
</dbReference>
<dbReference type="GO" id="GO:0005524">
    <property type="term" value="F:ATP binding"/>
    <property type="evidence" value="ECO:0007669"/>
    <property type="project" value="UniProtKB-KW"/>
</dbReference>
<keyword evidence="2" id="KW-0547">Nucleotide-binding</keyword>
<comment type="caution">
    <text evidence="5">The sequence shown here is derived from an EMBL/GenBank/DDBJ whole genome shotgun (WGS) entry which is preliminary data.</text>
</comment>
<keyword evidence="3 5" id="KW-0067">ATP-binding</keyword>
<keyword evidence="6" id="KW-1185">Reference proteome</keyword>
<dbReference type="Gene3D" id="3.40.50.300">
    <property type="entry name" value="P-loop containing nucleotide triphosphate hydrolases"/>
    <property type="match status" value="1"/>
</dbReference>
<evidence type="ECO:0000256" key="3">
    <source>
        <dbReference type="ARBA" id="ARBA00022840"/>
    </source>
</evidence>
<gene>
    <name evidence="5" type="ORF">QYE77_08470</name>
</gene>
<protein>
    <submittedName>
        <fullName evidence="5">ABC transporter ATP-binding protein</fullName>
    </submittedName>
</protein>